<dbReference type="EMBL" id="JAPVEA010000009">
    <property type="protein sequence ID" value="KAJ5433380.1"/>
    <property type="molecule type" value="Genomic_DNA"/>
</dbReference>
<keyword evidence="14" id="KW-0325">Glycoprotein</keyword>
<evidence type="ECO:0000313" key="21">
    <source>
        <dbReference type="Proteomes" id="UP001213681"/>
    </source>
</evidence>
<keyword evidence="13" id="KW-1015">Disulfide bond</keyword>
<evidence type="ECO:0000256" key="3">
    <source>
        <dbReference type="ARBA" id="ARBA00004613"/>
    </source>
</evidence>
<reference evidence="20" key="2">
    <citation type="journal article" date="2023" name="IMA Fungus">
        <title>Comparative genomic study of the Penicillium genus elucidates a diverse pangenome and 15 lateral gene transfer events.</title>
        <authorList>
            <person name="Petersen C."/>
            <person name="Sorensen T."/>
            <person name="Nielsen M.R."/>
            <person name="Sondergaard T.E."/>
            <person name="Sorensen J.L."/>
            <person name="Fitzpatrick D.A."/>
            <person name="Frisvad J.C."/>
            <person name="Nielsen K.L."/>
        </authorList>
    </citation>
    <scope>NUCLEOTIDE SEQUENCE</scope>
    <source>
        <strain evidence="20">IBT 16125</strain>
    </source>
</reference>
<feature type="non-terminal residue" evidence="20">
    <location>
        <position position="463"/>
    </location>
</feature>
<keyword evidence="8 16" id="KW-0645">Protease</keyword>
<keyword evidence="12" id="KW-0865">Zymogen</keyword>
<dbReference type="GO" id="GO:0005576">
    <property type="term" value="C:extracellular region"/>
    <property type="evidence" value="ECO:0007669"/>
    <property type="project" value="UniProtKB-SubCell"/>
</dbReference>
<evidence type="ECO:0000259" key="19">
    <source>
        <dbReference type="PROSITE" id="PS51767"/>
    </source>
</evidence>
<comment type="subunit">
    <text evidence="5">Monomer.</text>
</comment>
<feature type="domain" description="Peptidase A1" evidence="19">
    <location>
        <begin position="145"/>
        <end position="460"/>
    </location>
</feature>
<comment type="caution">
    <text evidence="20">The sequence shown here is derived from an EMBL/GenBank/DDBJ whole genome shotgun (WGS) entry which is preliminary data.</text>
</comment>
<evidence type="ECO:0000256" key="8">
    <source>
        <dbReference type="ARBA" id="ARBA00022670"/>
    </source>
</evidence>
<dbReference type="PANTHER" id="PTHR47966">
    <property type="entry name" value="BETA-SITE APP-CLEAVING ENZYME, ISOFORM A-RELATED"/>
    <property type="match status" value="1"/>
</dbReference>
<dbReference type="Gene3D" id="2.40.70.10">
    <property type="entry name" value="Acid Proteases"/>
    <property type="match status" value="2"/>
</dbReference>
<evidence type="ECO:0000256" key="10">
    <source>
        <dbReference type="ARBA" id="ARBA00022750"/>
    </source>
</evidence>
<dbReference type="Pfam" id="PF00026">
    <property type="entry name" value="Asp"/>
    <property type="match status" value="1"/>
</dbReference>
<evidence type="ECO:0000256" key="9">
    <source>
        <dbReference type="ARBA" id="ARBA00022729"/>
    </source>
</evidence>
<dbReference type="InterPro" id="IPR033121">
    <property type="entry name" value="PEPTIDASE_A1"/>
</dbReference>
<comment type="similarity">
    <text evidence="4 16">Belongs to the peptidase A1 family.</text>
</comment>
<dbReference type="GO" id="GO:0006508">
    <property type="term" value="P:proteolysis"/>
    <property type="evidence" value="ECO:0007669"/>
    <property type="project" value="UniProtKB-KW"/>
</dbReference>
<evidence type="ECO:0000256" key="7">
    <source>
        <dbReference type="ARBA" id="ARBA00022525"/>
    </source>
</evidence>
<keyword evidence="11 16" id="KW-0378">Hydrolase</keyword>
<feature type="chain" id="PRO_5042014213" description="penicillopepsin" evidence="18">
    <location>
        <begin position="26"/>
        <end position="463"/>
    </location>
</feature>
<keyword evidence="17" id="KW-0472">Membrane</keyword>
<keyword evidence="10 16" id="KW-0064">Aspartyl protease</keyword>
<dbReference type="FunFam" id="2.40.70.10:FF:000024">
    <property type="entry name" value="Endothiapepsin"/>
    <property type="match status" value="1"/>
</dbReference>
<keyword evidence="21" id="KW-1185">Reference proteome</keyword>
<accession>A0AAD6FYG0</accession>
<dbReference type="PROSITE" id="PS51767">
    <property type="entry name" value="PEPTIDASE_A1"/>
    <property type="match status" value="1"/>
</dbReference>
<keyword evidence="17" id="KW-0812">Transmembrane</keyword>
<dbReference type="CDD" id="cd06097">
    <property type="entry name" value="Aspergillopepsin_like"/>
    <property type="match status" value="1"/>
</dbReference>
<evidence type="ECO:0000256" key="2">
    <source>
        <dbReference type="ARBA" id="ARBA00002983"/>
    </source>
</evidence>
<feature type="active site" evidence="15">
    <location>
        <position position="161"/>
    </location>
</feature>
<evidence type="ECO:0000256" key="18">
    <source>
        <dbReference type="SAM" id="SignalP"/>
    </source>
</evidence>
<evidence type="ECO:0000256" key="4">
    <source>
        <dbReference type="ARBA" id="ARBA00007447"/>
    </source>
</evidence>
<evidence type="ECO:0000256" key="13">
    <source>
        <dbReference type="ARBA" id="ARBA00023157"/>
    </source>
</evidence>
<dbReference type="RefSeq" id="XP_056760671.1">
    <property type="nucleotide sequence ID" value="XM_056915917.1"/>
</dbReference>
<evidence type="ECO:0000256" key="11">
    <source>
        <dbReference type="ARBA" id="ARBA00022801"/>
    </source>
</evidence>
<dbReference type="InterPro" id="IPR034163">
    <property type="entry name" value="Aspergillopepsin-like_cat_dom"/>
</dbReference>
<dbReference type="EC" id="3.4.23.20" evidence="6"/>
<feature type="transmembrane region" description="Helical" evidence="17">
    <location>
        <begin position="38"/>
        <end position="56"/>
    </location>
</feature>
<protein>
    <recommendedName>
        <fullName evidence="6">penicillopepsin</fullName>
        <ecNumber evidence="6">3.4.23.20</ecNumber>
    </recommendedName>
</protein>
<dbReference type="InterPro" id="IPR021109">
    <property type="entry name" value="Peptidase_aspartic_dom_sf"/>
</dbReference>
<dbReference type="InterPro" id="IPR001461">
    <property type="entry name" value="Aspartic_peptidase_A1"/>
</dbReference>
<dbReference type="InterPro" id="IPR001969">
    <property type="entry name" value="Aspartic_peptidase_AS"/>
</dbReference>
<reference evidence="20" key="1">
    <citation type="submission" date="2022-12" db="EMBL/GenBank/DDBJ databases">
        <authorList>
            <person name="Petersen C."/>
        </authorList>
    </citation>
    <scope>NUCLEOTIDE SEQUENCE</scope>
    <source>
        <strain evidence="20">IBT 16125</strain>
    </source>
</reference>
<comment type="subcellular location">
    <subcellularLocation>
        <location evidence="3">Secreted</location>
    </subcellularLocation>
</comment>
<evidence type="ECO:0000256" key="5">
    <source>
        <dbReference type="ARBA" id="ARBA00011245"/>
    </source>
</evidence>
<keyword evidence="17" id="KW-1133">Transmembrane helix</keyword>
<evidence type="ECO:0000256" key="14">
    <source>
        <dbReference type="ARBA" id="ARBA00023180"/>
    </source>
</evidence>
<evidence type="ECO:0000256" key="16">
    <source>
        <dbReference type="RuleBase" id="RU000454"/>
    </source>
</evidence>
<evidence type="ECO:0000256" key="17">
    <source>
        <dbReference type="SAM" id="Phobius"/>
    </source>
</evidence>
<keyword evidence="9 18" id="KW-0732">Signal</keyword>
<proteinExistence type="inferred from homology"/>
<dbReference type="GO" id="GO:0004190">
    <property type="term" value="F:aspartic-type endopeptidase activity"/>
    <property type="evidence" value="ECO:0007669"/>
    <property type="project" value="UniProtKB-KW"/>
</dbReference>
<comment type="function">
    <text evidence="2">Secreted aspartic endopeptidase that allows assimilation of proteinaceous substrates. The scissile peptide bond is attacked by a nucleophilic water molecule activated by two aspartic residues in the active site. Shows a broad primary substrate specificity. Favors hydrophobic residues at the P1 and P1' positions, but can also activate trypsinogen and hydrolyze the B chain of insulin between positions 'Gly-20' and 'Glu-21'.</text>
</comment>
<dbReference type="PROSITE" id="PS00141">
    <property type="entry name" value="ASP_PROTEASE"/>
    <property type="match status" value="1"/>
</dbReference>
<dbReference type="SUPFAM" id="SSF50630">
    <property type="entry name" value="Acid proteases"/>
    <property type="match status" value="1"/>
</dbReference>
<comment type="catalytic activity">
    <reaction evidence="1">
        <text>Hydrolysis of proteins with broad specificity similar to that of pepsin A, preferring hydrophobic residues at P1 and P1', but also cleaving 20-Gly-|-Glu-21 in the B chain of insulin. Clots milk, and activates trypsinogen.</text>
        <dbReference type="EC" id="3.4.23.20"/>
    </reaction>
</comment>
<feature type="active site" evidence="15">
    <location>
        <position position="347"/>
    </location>
</feature>
<dbReference type="FunFam" id="2.40.70.10:FF:000026">
    <property type="entry name" value="Endothiapepsin"/>
    <property type="match status" value="1"/>
</dbReference>
<feature type="signal peptide" evidence="18">
    <location>
        <begin position="1"/>
        <end position="25"/>
    </location>
</feature>
<evidence type="ECO:0000256" key="6">
    <source>
        <dbReference type="ARBA" id="ARBA00013206"/>
    </source>
</evidence>
<evidence type="ECO:0000313" key="20">
    <source>
        <dbReference type="EMBL" id="KAJ5433380.1"/>
    </source>
</evidence>
<sequence>PWRLTDSLFLLILSICLLIFSRVDLIDSCGVPRSDEMHLFLSFLLFLSLSFDALAAPAPRPVRKSRSFQIDRVKRSDYVPHGPTALRKAFRKFGIMPVDFSNITLNDFEPFDLKTSVVQTNQNTVAEPDQTGAVSATSVQSDVEFVSPVTIGGQTITMDFDTGSADMWVFNTELPSSMTQSRTVYNPSKSTTYKKIDGGTFKISYGDSSSASGGLAQDTVDIGGATVTNQAFGLPTSVSSSFVEDTNSNGLVGLGFSSINTFTPGPQKTFFDNIAPGLEEPVLTARLRSDGVGEYEFGKIDSSKYSGSLVNVSVDPSAGFWQFEAGFFAVGGGSLQQVTQAPKAIADTGTSLMLVSPEVVTAYYKEVENAAYSSSVSGWIYPCSASLPSLTVALGDKYQATIPGSLVNFAEVGKNTTTGETVCYGGIQSNQGSSLQIFGDVFLKALFVVFDQRGPSLGFAAPA</sequence>
<evidence type="ECO:0000256" key="1">
    <source>
        <dbReference type="ARBA" id="ARBA00000043"/>
    </source>
</evidence>
<gene>
    <name evidence="20" type="ORF">N7458_012536</name>
</gene>
<dbReference type="PRINTS" id="PR00792">
    <property type="entry name" value="PEPSIN"/>
</dbReference>
<keyword evidence="7" id="KW-0964">Secreted</keyword>
<dbReference type="Proteomes" id="UP001213681">
    <property type="component" value="Unassembled WGS sequence"/>
</dbReference>
<name>A0AAD6FYG0_9EURO</name>
<dbReference type="PANTHER" id="PTHR47966:SF23">
    <property type="entry name" value="ASPARTIC ENDOPEPTIDASE, PUTATIVE (AFU_ORTHOLOGUE AFUA_2G15950)-RELATED"/>
    <property type="match status" value="1"/>
</dbReference>
<evidence type="ECO:0000256" key="12">
    <source>
        <dbReference type="ARBA" id="ARBA00023145"/>
    </source>
</evidence>
<organism evidence="20 21">
    <name type="scientific">Penicillium daleae</name>
    <dbReference type="NCBI Taxonomy" id="63821"/>
    <lineage>
        <taxon>Eukaryota</taxon>
        <taxon>Fungi</taxon>
        <taxon>Dikarya</taxon>
        <taxon>Ascomycota</taxon>
        <taxon>Pezizomycotina</taxon>
        <taxon>Eurotiomycetes</taxon>
        <taxon>Eurotiomycetidae</taxon>
        <taxon>Eurotiales</taxon>
        <taxon>Aspergillaceae</taxon>
        <taxon>Penicillium</taxon>
    </lineage>
</organism>
<dbReference type="AlphaFoldDB" id="A0AAD6FYG0"/>
<dbReference type="GeneID" id="81606160"/>
<evidence type="ECO:0000256" key="15">
    <source>
        <dbReference type="PIRSR" id="PIRSR601461-1"/>
    </source>
</evidence>